<feature type="repeat" description="WD" evidence="6">
    <location>
        <begin position="117"/>
        <end position="158"/>
    </location>
</feature>
<dbReference type="PROSITE" id="PS00678">
    <property type="entry name" value="WD_REPEATS_1"/>
    <property type="match status" value="1"/>
</dbReference>
<proteinExistence type="predicted"/>
<dbReference type="InterPro" id="IPR036855">
    <property type="entry name" value="Znf_CCCH_sf"/>
</dbReference>
<dbReference type="PRINTS" id="PR00320">
    <property type="entry name" value="GPROTEINBRPT"/>
</dbReference>
<dbReference type="InterPro" id="IPR000571">
    <property type="entry name" value="Znf_CCCH"/>
</dbReference>
<feature type="domain" description="C3H1-type" evidence="8">
    <location>
        <begin position="79"/>
        <end position="106"/>
    </location>
</feature>
<evidence type="ECO:0000313" key="9">
    <source>
        <dbReference type="EMBL" id="KAK9030213.1"/>
    </source>
</evidence>
<dbReference type="PANTHER" id="PTHR44489:SF14">
    <property type="entry name" value="ZINC FINGER CCCH DOMAIN-CONTAINING PROTEIN 59-RELATED"/>
    <property type="match status" value="1"/>
</dbReference>
<dbReference type="Gene3D" id="2.130.10.10">
    <property type="entry name" value="YVTN repeat-like/Quinoprotein amine dehydrogenase"/>
    <property type="match status" value="2"/>
</dbReference>
<dbReference type="InterPro" id="IPR036322">
    <property type="entry name" value="WD40_repeat_dom_sf"/>
</dbReference>
<keyword evidence="1 6" id="KW-0853">WD repeat</keyword>
<dbReference type="InterPro" id="IPR015943">
    <property type="entry name" value="WD40/YVTN_repeat-like_dom_sf"/>
</dbReference>
<accession>A0ABR2SY87</accession>
<evidence type="ECO:0000256" key="4">
    <source>
        <dbReference type="ARBA" id="ARBA00022771"/>
    </source>
</evidence>
<dbReference type="SUPFAM" id="SSF50978">
    <property type="entry name" value="WD40 repeat-like"/>
    <property type="match status" value="1"/>
</dbReference>
<dbReference type="SMART" id="SM00356">
    <property type="entry name" value="ZnF_C3H1"/>
    <property type="match status" value="1"/>
</dbReference>
<comment type="caution">
    <text evidence="9">The sequence shown here is derived from an EMBL/GenBank/DDBJ whole genome shotgun (WGS) entry which is preliminary data.</text>
</comment>
<dbReference type="InterPro" id="IPR001680">
    <property type="entry name" value="WD40_rpt"/>
</dbReference>
<dbReference type="InterPro" id="IPR020472">
    <property type="entry name" value="WD40_PAC1"/>
</dbReference>
<dbReference type="SUPFAM" id="SSF90229">
    <property type="entry name" value="CCCH zinc finger"/>
    <property type="match status" value="1"/>
</dbReference>
<dbReference type="SMART" id="SM00320">
    <property type="entry name" value="WD40"/>
    <property type="match status" value="6"/>
</dbReference>
<evidence type="ECO:0000256" key="1">
    <source>
        <dbReference type="ARBA" id="ARBA00022574"/>
    </source>
</evidence>
<protein>
    <recommendedName>
        <fullName evidence="8">C3H1-type domain-containing protein</fullName>
    </recommendedName>
</protein>
<sequence>MVPVRVSWYRSSLSLSRLSLPASCSVLSPAPIILQRMGIKEVHGGRQLSRSNVFRKDTKLSQAPIVSVPKSSSVSTLKSEENTPCKYWMSGNCRRGEKCWYLHSCRRGDGFATLAKLEGHKKAVRGIAHPSGFDKLYSGSSDGTLRMWDGFTGQCVRLTNLEDEVGSLITEGSLIFIGMKNLVKALDIHSEVEFNLKGPIGQVFAMTVVRDMLVAGAQNGCISTWRASCETKSFQPAASLEGHIGAVTCFAVEEKTLFSGSEDHTIRVWDMDTFRCIETLNGHAAAVTSLVHCNGYLFSCSLDCTIKVWSAPEGRNWEVVYTHNVGSGALKLFGMNDAETETVLFCSCNDNTVRLYELPSFSERGRIFSKREVRVIERGSENLFFTGDDSGSLTVWKWRENLKKTN</sequence>
<feature type="repeat" description="WD" evidence="6">
    <location>
        <begin position="280"/>
        <end position="319"/>
    </location>
</feature>
<evidence type="ECO:0000256" key="6">
    <source>
        <dbReference type="PROSITE-ProRule" id="PRU00221"/>
    </source>
</evidence>
<dbReference type="PROSITE" id="PS50103">
    <property type="entry name" value="ZF_C3H1"/>
    <property type="match status" value="1"/>
</dbReference>
<organism evidence="9 10">
    <name type="scientific">Hibiscus sabdariffa</name>
    <name type="common">roselle</name>
    <dbReference type="NCBI Taxonomy" id="183260"/>
    <lineage>
        <taxon>Eukaryota</taxon>
        <taxon>Viridiplantae</taxon>
        <taxon>Streptophyta</taxon>
        <taxon>Embryophyta</taxon>
        <taxon>Tracheophyta</taxon>
        <taxon>Spermatophyta</taxon>
        <taxon>Magnoliopsida</taxon>
        <taxon>eudicotyledons</taxon>
        <taxon>Gunneridae</taxon>
        <taxon>Pentapetalae</taxon>
        <taxon>rosids</taxon>
        <taxon>malvids</taxon>
        <taxon>Malvales</taxon>
        <taxon>Malvaceae</taxon>
        <taxon>Malvoideae</taxon>
        <taxon>Hibiscus</taxon>
    </lineage>
</organism>
<reference evidence="9 10" key="1">
    <citation type="journal article" date="2024" name="G3 (Bethesda)">
        <title>Genome assembly of Hibiscus sabdariffa L. provides insights into metabolisms of medicinal natural products.</title>
        <authorList>
            <person name="Kim T."/>
        </authorList>
    </citation>
    <scope>NUCLEOTIDE SEQUENCE [LARGE SCALE GENOMIC DNA]</scope>
    <source>
        <strain evidence="9">TK-2024</strain>
        <tissue evidence="9">Old leaves</tissue>
    </source>
</reference>
<feature type="zinc finger region" description="C3H1-type" evidence="7">
    <location>
        <begin position="79"/>
        <end position="106"/>
    </location>
</feature>
<dbReference type="InterPro" id="IPR044715">
    <property type="entry name" value="WDR86-like"/>
</dbReference>
<evidence type="ECO:0000313" key="10">
    <source>
        <dbReference type="Proteomes" id="UP001396334"/>
    </source>
</evidence>
<evidence type="ECO:0000256" key="5">
    <source>
        <dbReference type="ARBA" id="ARBA00022833"/>
    </source>
</evidence>
<keyword evidence="10" id="KW-1185">Reference proteome</keyword>
<feature type="repeat" description="WD" evidence="6">
    <location>
        <begin position="240"/>
        <end position="279"/>
    </location>
</feature>
<dbReference type="PANTHER" id="PTHR44489">
    <property type="match status" value="1"/>
</dbReference>
<dbReference type="Gene3D" id="3.30.1370.210">
    <property type="match status" value="1"/>
</dbReference>
<dbReference type="Pfam" id="PF00400">
    <property type="entry name" value="WD40"/>
    <property type="match status" value="3"/>
</dbReference>
<dbReference type="Pfam" id="PF18345">
    <property type="entry name" value="zf_CCCH_4"/>
    <property type="match status" value="1"/>
</dbReference>
<dbReference type="PROSITE" id="PS50294">
    <property type="entry name" value="WD_REPEATS_REGION"/>
    <property type="match status" value="2"/>
</dbReference>
<dbReference type="Proteomes" id="UP001396334">
    <property type="component" value="Unassembled WGS sequence"/>
</dbReference>
<dbReference type="InterPro" id="IPR019775">
    <property type="entry name" value="WD40_repeat_CS"/>
</dbReference>
<evidence type="ECO:0000259" key="8">
    <source>
        <dbReference type="PROSITE" id="PS50103"/>
    </source>
</evidence>
<evidence type="ECO:0000256" key="7">
    <source>
        <dbReference type="PROSITE-ProRule" id="PRU00723"/>
    </source>
</evidence>
<keyword evidence="5 7" id="KW-0862">Zinc</keyword>
<keyword evidence="3" id="KW-0677">Repeat</keyword>
<keyword evidence="2 7" id="KW-0479">Metal-binding</keyword>
<name>A0ABR2SY87_9ROSI</name>
<evidence type="ECO:0000256" key="3">
    <source>
        <dbReference type="ARBA" id="ARBA00022737"/>
    </source>
</evidence>
<dbReference type="PROSITE" id="PS50082">
    <property type="entry name" value="WD_REPEATS_2"/>
    <property type="match status" value="3"/>
</dbReference>
<dbReference type="EMBL" id="JBBPBN010000010">
    <property type="protein sequence ID" value="KAK9030213.1"/>
    <property type="molecule type" value="Genomic_DNA"/>
</dbReference>
<evidence type="ECO:0000256" key="2">
    <source>
        <dbReference type="ARBA" id="ARBA00022723"/>
    </source>
</evidence>
<gene>
    <name evidence="9" type="ORF">V6N11_031643</name>
</gene>
<keyword evidence="4 7" id="KW-0863">Zinc-finger</keyword>